<dbReference type="EMBL" id="AP029612">
    <property type="protein sequence ID" value="BFG71802.1"/>
    <property type="molecule type" value="Genomic_DNA"/>
</dbReference>
<dbReference type="InterPro" id="IPR011075">
    <property type="entry name" value="TetR_C"/>
</dbReference>
<name>A0AAT9GMH2_9BACT</name>
<dbReference type="PANTHER" id="PTHR47506">
    <property type="entry name" value="TRANSCRIPTIONAL REGULATORY PROTEIN"/>
    <property type="match status" value="1"/>
</dbReference>
<dbReference type="Pfam" id="PF00440">
    <property type="entry name" value="TetR_N"/>
    <property type="match status" value="1"/>
</dbReference>
<evidence type="ECO:0000313" key="6">
    <source>
        <dbReference type="EMBL" id="BFG71802.1"/>
    </source>
</evidence>
<reference evidence="6" key="1">
    <citation type="submission" date="2024-02" db="EMBL/GenBank/DDBJ databases">
        <title>Sediminibacterium planktonica sp. nov. and Sediminibacterium longus sp. nov., isolated from surface lake and river water.</title>
        <authorList>
            <person name="Watanabe K."/>
            <person name="Takemine S."/>
            <person name="Ishii Y."/>
            <person name="Ogata Y."/>
            <person name="Shindo C."/>
            <person name="Suda W."/>
        </authorList>
    </citation>
    <scope>NUCLEOTIDE SEQUENCE</scope>
    <source>
        <strain evidence="6">KACHI17</strain>
    </source>
</reference>
<dbReference type="GO" id="GO:0003677">
    <property type="term" value="F:DNA binding"/>
    <property type="evidence" value="ECO:0007669"/>
    <property type="project" value="UniProtKB-UniRule"/>
</dbReference>
<evidence type="ECO:0000256" key="3">
    <source>
        <dbReference type="ARBA" id="ARBA00023163"/>
    </source>
</evidence>
<dbReference type="SUPFAM" id="SSF48498">
    <property type="entry name" value="Tetracyclin repressor-like, C-terminal domain"/>
    <property type="match status" value="1"/>
</dbReference>
<dbReference type="Pfam" id="PF16925">
    <property type="entry name" value="TetR_C_13"/>
    <property type="match status" value="1"/>
</dbReference>
<feature type="domain" description="HTH tetR-type" evidence="5">
    <location>
        <begin position="6"/>
        <end position="66"/>
    </location>
</feature>
<dbReference type="PANTHER" id="PTHR47506:SF1">
    <property type="entry name" value="HTH-TYPE TRANSCRIPTIONAL REGULATOR YJDC"/>
    <property type="match status" value="1"/>
</dbReference>
<dbReference type="InterPro" id="IPR009057">
    <property type="entry name" value="Homeodomain-like_sf"/>
</dbReference>
<organism evidence="6">
    <name type="scientific">Sediminibacterium sp. KACHI17</name>
    <dbReference type="NCBI Taxonomy" id="1751071"/>
    <lineage>
        <taxon>Bacteria</taxon>
        <taxon>Pseudomonadati</taxon>
        <taxon>Bacteroidota</taxon>
        <taxon>Chitinophagia</taxon>
        <taxon>Chitinophagales</taxon>
        <taxon>Chitinophagaceae</taxon>
        <taxon>Sediminibacterium</taxon>
    </lineage>
</organism>
<dbReference type="InterPro" id="IPR036271">
    <property type="entry name" value="Tet_transcr_reg_TetR-rel_C_sf"/>
</dbReference>
<accession>A0AAT9GMH2</accession>
<sequence length="190" mass="21450">MAARHTDTREEIVRIGTQLIKSHGYNAFSYADISEQLQIKNAAVHYHFRGKEDLLAEVIDQYIAQYQLLKKQLLQLNASATFAIEKFVERYSVLVDCNSICIIGSIASDYNTLPESVKEKVHQLVTMVLKMVEETLAAGKRTGEFQFAETPKTKALLVMTNLAAGVQLARITGKKDYDTIKRAIIRQLKE</sequence>
<dbReference type="RefSeq" id="WP_353549425.1">
    <property type="nucleotide sequence ID" value="NZ_AP029612.1"/>
</dbReference>
<feature type="DNA-binding region" description="H-T-H motif" evidence="4">
    <location>
        <begin position="29"/>
        <end position="48"/>
    </location>
</feature>
<dbReference type="AlphaFoldDB" id="A0AAT9GMH2"/>
<keyword evidence="2 4" id="KW-0238">DNA-binding</keyword>
<evidence type="ECO:0000256" key="1">
    <source>
        <dbReference type="ARBA" id="ARBA00023015"/>
    </source>
</evidence>
<gene>
    <name evidence="6" type="ORF">KACHI17_26830</name>
</gene>
<keyword evidence="1" id="KW-0805">Transcription regulation</keyword>
<dbReference type="Gene3D" id="1.10.357.10">
    <property type="entry name" value="Tetracycline Repressor, domain 2"/>
    <property type="match status" value="1"/>
</dbReference>
<dbReference type="InterPro" id="IPR001647">
    <property type="entry name" value="HTH_TetR"/>
</dbReference>
<dbReference type="PROSITE" id="PS50977">
    <property type="entry name" value="HTH_TETR_2"/>
    <property type="match status" value="1"/>
</dbReference>
<dbReference type="PRINTS" id="PR00455">
    <property type="entry name" value="HTHTETR"/>
</dbReference>
<evidence type="ECO:0000256" key="4">
    <source>
        <dbReference type="PROSITE-ProRule" id="PRU00335"/>
    </source>
</evidence>
<evidence type="ECO:0000256" key="2">
    <source>
        <dbReference type="ARBA" id="ARBA00023125"/>
    </source>
</evidence>
<proteinExistence type="predicted"/>
<dbReference type="SUPFAM" id="SSF46689">
    <property type="entry name" value="Homeodomain-like"/>
    <property type="match status" value="1"/>
</dbReference>
<evidence type="ECO:0000259" key="5">
    <source>
        <dbReference type="PROSITE" id="PS50977"/>
    </source>
</evidence>
<keyword evidence="3" id="KW-0804">Transcription</keyword>
<protein>
    <submittedName>
        <fullName evidence="6">TetR/AcrR family transcriptional regulator</fullName>
    </submittedName>
</protein>